<protein>
    <submittedName>
        <fullName evidence="1">Uncharacterized protein</fullName>
    </submittedName>
</protein>
<dbReference type="AlphaFoldDB" id="A0A0F9K6V8"/>
<sequence length="104" mass="11230">MDSKSKQETSANEDQPKVIEQLGCKTCGGTGKLYIPLPHTCIGHTPGIRCRICENSEPCPCPDCQKSPASDIATILQEADKALLAGKYVVAHSYLRLAITELTQ</sequence>
<comment type="caution">
    <text evidence="1">The sequence shown here is derived from an EMBL/GenBank/DDBJ whole genome shotgun (WGS) entry which is preliminary data.</text>
</comment>
<gene>
    <name evidence="1" type="ORF">LCGC14_1365740</name>
</gene>
<dbReference type="EMBL" id="LAZR01008580">
    <property type="protein sequence ID" value="KKM77859.1"/>
    <property type="molecule type" value="Genomic_DNA"/>
</dbReference>
<proteinExistence type="predicted"/>
<organism evidence="1">
    <name type="scientific">marine sediment metagenome</name>
    <dbReference type="NCBI Taxonomy" id="412755"/>
    <lineage>
        <taxon>unclassified sequences</taxon>
        <taxon>metagenomes</taxon>
        <taxon>ecological metagenomes</taxon>
    </lineage>
</organism>
<name>A0A0F9K6V8_9ZZZZ</name>
<evidence type="ECO:0000313" key="1">
    <source>
        <dbReference type="EMBL" id="KKM77859.1"/>
    </source>
</evidence>
<reference evidence="1" key="1">
    <citation type="journal article" date="2015" name="Nature">
        <title>Complex archaea that bridge the gap between prokaryotes and eukaryotes.</title>
        <authorList>
            <person name="Spang A."/>
            <person name="Saw J.H."/>
            <person name="Jorgensen S.L."/>
            <person name="Zaremba-Niedzwiedzka K."/>
            <person name="Martijn J."/>
            <person name="Lind A.E."/>
            <person name="van Eijk R."/>
            <person name="Schleper C."/>
            <person name="Guy L."/>
            <person name="Ettema T.J."/>
        </authorList>
    </citation>
    <scope>NUCLEOTIDE SEQUENCE</scope>
</reference>
<accession>A0A0F9K6V8</accession>